<organism evidence="1 2">
    <name type="scientific">Linum trigynum</name>
    <dbReference type="NCBI Taxonomy" id="586398"/>
    <lineage>
        <taxon>Eukaryota</taxon>
        <taxon>Viridiplantae</taxon>
        <taxon>Streptophyta</taxon>
        <taxon>Embryophyta</taxon>
        <taxon>Tracheophyta</taxon>
        <taxon>Spermatophyta</taxon>
        <taxon>Magnoliopsida</taxon>
        <taxon>eudicotyledons</taxon>
        <taxon>Gunneridae</taxon>
        <taxon>Pentapetalae</taxon>
        <taxon>rosids</taxon>
        <taxon>fabids</taxon>
        <taxon>Malpighiales</taxon>
        <taxon>Linaceae</taxon>
        <taxon>Linum</taxon>
    </lineage>
</organism>
<evidence type="ECO:0000313" key="1">
    <source>
        <dbReference type="EMBL" id="CAL1368799.1"/>
    </source>
</evidence>
<evidence type="ECO:0000313" key="2">
    <source>
        <dbReference type="Proteomes" id="UP001497516"/>
    </source>
</evidence>
<proteinExistence type="predicted"/>
<protein>
    <submittedName>
        <fullName evidence="1">Uncharacterized protein</fullName>
    </submittedName>
</protein>
<reference evidence="1 2" key="1">
    <citation type="submission" date="2024-04" db="EMBL/GenBank/DDBJ databases">
        <authorList>
            <person name="Fracassetti M."/>
        </authorList>
    </citation>
    <scope>NUCLEOTIDE SEQUENCE [LARGE SCALE GENOMIC DNA]</scope>
</reference>
<dbReference type="AlphaFoldDB" id="A0AAV2D6V9"/>
<dbReference type="Proteomes" id="UP001497516">
    <property type="component" value="Chromosome 2"/>
</dbReference>
<accession>A0AAV2D6V9</accession>
<name>A0AAV2D6V9_9ROSI</name>
<dbReference type="EMBL" id="OZ034815">
    <property type="protein sequence ID" value="CAL1368799.1"/>
    <property type="molecule type" value="Genomic_DNA"/>
</dbReference>
<gene>
    <name evidence="1" type="ORF">LTRI10_LOCUS11744</name>
</gene>
<sequence length="96" mass="10759">MTLVDGCLMLPLMGIFLPLIPLCMSMSRRPRTHCPALMTLTLTKKKVMPRSPLCMGASSIPQPMQRPPPLLETVPRMKTMVSTPHHLYPCLVLHIL</sequence>
<keyword evidence="2" id="KW-1185">Reference proteome</keyword>